<proteinExistence type="predicted"/>
<accession>A0ABX0IYP1</accession>
<dbReference type="Proteomes" id="UP001165962">
    <property type="component" value="Unassembled WGS sequence"/>
</dbReference>
<gene>
    <name evidence="1" type="ORF">G9U52_01735</name>
</gene>
<name>A0ABX0IYP1_9BACL</name>
<evidence type="ECO:0000313" key="1">
    <source>
        <dbReference type="EMBL" id="NHN28548.1"/>
    </source>
</evidence>
<dbReference type="EMBL" id="JAAOIW010000001">
    <property type="protein sequence ID" value="NHN28548.1"/>
    <property type="molecule type" value="Genomic_DNA"/>
</dbReference>
<protein>
    <recommendedName>
        <fullName evidence="3">DUF4935 domain-containing protein</fullName>
    </recommendedName>
</protein>
<sequence length="333" mass="38879">MNITINKCPIPIIWMDTNVIIDITKYRQGIPLKGVQMERIPKLNDVIYQKTREHKLIYAEGDQREEINSLIKEAHSAQSFLSIGTKFKYRKMIHERQLFDSMKSYINKENHVELNYKDAFRRDPITQLEEKRNGYLKGLIISVHIDTSQNELIERERLKEHIVEEFEAIRQRAIKSGTTYDEQLDREHSGLLQACHTALANFNDKIQNGLIPTKEEFDQLAIFTSLNDMWEGLNVRGFGSVFDFLCSDDFKLIPYEDIQSRLYAKIMTSIKPIESGDSMDIQHLSTVIPYCNYVITDKKMKNRIIELGIDKKYNTKVYCLSDIDEILGTLEQL</sequence>
<organism evidence="1 2">
    <name type="scientific">Paenibacillus agricola</name>
    <dbReference type="NCBI Taxonomy" id="2716264"/>
    <lineage>
        <taxon>Bacteria</taxon>
        <taxon>Bacillati</taxon>
        <taxon>Bacillota</taxon>
        <taxon>Bacilli</taxon>
        <taxon>Bacillales</taxon>
        <taxon>Paenibacillaceae</taxon>
        <taxon>Paenibacillus</taxon>
    </lineage>
</organism>
<evidence type="ECO:0008006" key="3">
    <source>
        <dbReference type="Google" id="ProtNLM"/>
    </source>
</evidence>
<evidence type="ECO:0000313" key="2">
    <source>
        <dbReference type="Proteomes" id="UP001165962"/>
    </source>
</evidence>
<reference evidence="1" key="1">
    <citation type="submission" date="2020-03" db="EMBL/GenBank/DDBJ databases">
        <title>Draft sequencing of Paenibacilllus sp. S3N08.</title>
        <authorList>
            <person name="Kim D.-U."/>
        </authorList>
    </citation>
    <scope>NUCLEOTIDE SEQUENCE</scope>
    <source>
        <strain evidence="1">S3N08</strain>
    </source>
</reference>
<dbReference type="RefSeq" id="WP_166145243.1">
    <property type="nucleotide sequence ID" value="NZ_JAAOIW010000001.1"/>
</dbReference>
<comment type="caution">
    <text evidence="1">The sequence shown here is derived from an EMBL/GenBank/DDBJ whole genome shotgun (WGS) entry which is preliminary data.</text>
</comment>
<keyword evidence="2" id="KW-1185">Reference proteome</keyword>